<dbReference type="EC" id="2.4.2.9" evidence="4"/>
<name>A0A7S0I1E9_9CRYP</name>
<dbReference type="InterPro" id="IPR029057">
    <property type="entry name" value="PRTase-like"/>
</dbReference>
<evidence type="ECO:0000259" key="10">
    <source>
        <dbReference type="Pfam" id="PF14681"/>
    </source>
</evidence>
<evidence type="ECO:0000256" key="5">
    <source>
        <dbReference type="ARBA" id="ARBA00022533"/>
    </source>
</evidence>
<dbReference type="InterPro" id="IPR000836">
    <property type="entry name" value="PRTase_dom"/>
</dbReference>
<evidence type="ECO:0000256" key="9">
    <source>
        <dbReference type="ARBA" id="ARBA00023134"/>
    </source>
</evidence>
<protein>
    <recommendedName>
        <fullName evidence="4">uracil phosphoribosyltransferase</fullName>
        <ecNumber evidence="4">2.4.2.9</ecNumber>
    </recommendedName>
</protein>
<evidence type="ECO:0000256" key="8">
    <source>
        <dbReference type="ARBA" id="ARBA00022741"/>
    </source>
</evidence>
<dbReference type="GO" id="GO:0004845">
    <property type="term" value="F:uracil phosphoribosyltransferase activity"/>
    <property type="evidence" value="ECO:0007669"/>
    <property type="project" value="UniProtKB-EC"/>
</dbReference>
<feature type="domain" description="Phosphoribosyltransferase" evidence="10">
    <location>
        <begin position="6"/>
        <end position="206"/>
    </location>
</feature>
<dbReference type="AlphaFoldDB" id="A0A7S0I1E9"/>
<reference evidence="11" key="1">
    <citation type="submission" date="2021-01" db="EMBL/GenBank/DDBJ databases">
        <authorList>
            <person name="Corre E."/>
            <person name="Pelletier E."/>
            <person name="Niang G."/>
            <person name="Scheremetjew M."/>
            <person name="Finn R."/>
            <person name="Kale V."/>
            <person name="Holt S."/>
            <person name="Cochrane G."/>
            <person name="Meng A."/>
            <person name="Brown T."/>
            <person name="Cohen L."/>
        </authorList>
    </citation>
    <scope>NUCLEOTIDE SEQUENCE</scope>
    <source>
        <strain evidence="11">CCMP325</strain>
    </source>
</reference>
<proteinExistence type="inferred from homology"/>
<evidence type="ECO:0000313" key="11">
    <source>
        <dbReference type="EMBL" id="CAD8508154.1"/>
    </source>
</evidence>
<keyword evidence="6" id="KW-0328">Glycosyltransferase</keyword>
<dbReference type="SUPFAM" id="SSF53271">
    <property type="entry name" value="PRTase-like"/>
    <property type="match status" value="1"/>
</dbReference>
<keyword evidence="5" id="KW-0021">Allosteric enzyme</keyword>
<keyword evidence="9" id="KW-0342">GTP-binding</keyword>
<evidence type="ECO:0000256" key="2">
    <source>
        <dbReference type="ARBA" id="ARBA00005180"/>
    </source>
</evidence>
<dbReference type="EMBL" id="HBEO01034713">
    <property type="protein sequence ID" value="CAD8508154.1"/>
    <property type="molecule type" value="Transcribed_RNA"/>
</dbReference>
<dbReference type="PANTHER" id="PTHR32315">
    <property type="entry name" value="ADENINE PHOSPHORIBOSYLTRANSFERASE"/>
    <property type="match status" value="1"/>
</dbReference>
<sequence length="207" mass="22781">MVVKVCTHPLMRHKLSFLRDKSVKPKEFRELAREISTLLAYEAMADLPLENMPVSTPYGETMGEQVSHQVALVPVIRSGLGMVDGFIYAYPNAQVWHVGMYRDLKTLVPVEYYNRFTNETSCQTAYVLDPTLSCGSVARATVGLVKQWGVTNIKLATFVASPEGIANFEEEFPDITIVAGAIDEGLNAESMVVPGLGDVGSRFFGTQ</sequence>
<dbReference type="PANTHER" id="PTHR32315:SF4">
    <property type="entry name" value="URACIL PHOSPHORIBOSYLTRANSFERASE, CHLOROPLASTIC"/>
    <property type="match status" value="1"/>
</dbReference>
<comment type="cofactor">
    <cofactor evidence="1">
        <name>Mg(2+)</name>
        <dbReference type="ChEBI" id="CHEBI:18420"/>
    </cofactor>
</comment>
<accession>A0A7S0I1E9</accession>
<dbReference type="Gene3D" id="3.40.50.2020">
    <property type="match status" value="1"/>
</dbReference>
<evidence type="ECO:0000256" key="7">
    <source>
        <dbReference type="ARBA" id="ARBA00022679"/>
    </source>
</evidence>
<evidence type="ECO:0000256" key="4">
    <source>
        <dbReference type="ARBA" id="ARBA00011894"/>
    </source>
</evidence>
<evidence type="ECO:0000256" key="6">
    <source>
        <dbReference type="ARBA" id="ARBA00022676"/>
    </source>
</evidence>
<keyword evidence="7" id="KW-0808">Transferase</keyword>
<dbReference type="GO" id="GO:0005525">
    <property type="term" value="F:GTP binding"/>
    <property type="evidence" value="ECO:0007669"/>
    <property type="project" value="UniProtKB-KW"/>
</dbReference>
<evidence type="ECO:0000256" key="3">
    <source>
        <dbReference type="ARBA" id="ARBA00009516"/>
    </source>
</evidence>
<dbReference type="InterPro" id="IPR050054">
    <property type="entry name" value="UPRTase/APRTase"/>
</dbReference>
<gene>
    <name evidence="11" type="ORF">HPHI1048_LOCUS23518</name>
</gene>
<keyword evidence="8" id="KW-0547">Nucleotide-binding</keyword>
<dbReference type="Pfam" id="PF14681">
    <property type="entry name" value="UPRTase"/>
    <property type="match status" value="1"/>
</dbReference>
<evidence type="ECO:0000256" key="1">
    <source>
        <dbReference type="ARBA" id="ARBA00001946"/>
    </source>
</evidence>
<comment type="pathway">
    <text evidence="2">Pyrimidine metabolism; UMP biosynthesis via salvage pathway; UMP from uracil: step 1/1.</text>
</comment>
<organism evidence="11">
    <name type="scientific">Hanusia phi</name>
    <dbReference type="NCBI Taxonomy" id="3032"/>
    <lineage>
        <taxon>Eukaryota</taxon>
        <taxon>Cryptophyceae</taxon>
        <taxon>Pyrenomonadales</taxon>
        <taxon>Geminigeraceae</taxon>
        <taxon>Hanusia</taxon>
    </lineage>
</organism>
<comment type="similarity">
    <text evidence="3">Belongs to the UPRTase family.</text>
</comment>
<dbReference type="NCBIfam" id="NF001097">
    <property type="entry name" value="PRK00129.1"/>
    <property type="match status" value="1"/>
</dbReference>